<dbReference type="GO" id="GO:0004519">
    <property type="term" value="F:endonuclease activity"/>
    <property type="evidence" value="ECO:0007669"/>
    <property type="project" value="UniProtKB-KW"/>
</dbReference>
<name>A0A9W6TM05_9STRA</name>
<keyword evidence="2" id="KW-0548">Nucleotidyltransferase</keyword>
<dbReference type="SUPFAM" id="SSF56672">
    <property type="entry name" value="DNA/RNA polymerases"/>
    <property type="match status" value="1"/>
</dbReference>
<keyword evidence="1" id="KW-0808">Transferase</keyword>
<keyword evidence="3" id="KW-0540">Nuclease</keyword>
<protein>
    <submittedName>
        <fullName evidence="9">Unnamed protein product</fullName>
    </submittedName>
</protein>
<keyword evidence="4" id="KW-0255">Endonuclease</keyword>
<keyword evidence="10" id="KW-1185">Reference proteome</keyword>
<dbReference type="PANTHER" id="PTHR37984">
    <property type="entry name" value="PROTEIN CBG26694"/>
    <property type="match status" value="1"/>
</dbReference>
<evidence type="ECO:0000256" key="2">
    <source>
        <dbReference type="ARBA" id="ARBA00022695"/>
    </source>
</evidence>
<evidence type="ECO:0000256" key="4">
    <source>
        <dbReference type="ARBA" id="ARBA00022759"/>
    </source>
</evidence>
<evidence type="ECO:0000313" key="10">
    <source>
        <dbReference type="Proteomes" id="UP001165121"/>
    </source>
</evidence>
<comment type="caution">
    <text evidence="9">The sequence shown here is derived from an EMBL/GenBank/DDBJ whole genome shotgun (WGS) entry which is preliminary data.</text>
</comment>
<dbReference type="GO" id="GO:0003964">
    <property type="term" value="F:RNA-directed DNA polymerase activity"/>
    <property type="evidence" value="ECO:0007669"/>
    <property type="project" value="UniProtKB-KW"/>
</dbReference>
<feature type="compositionally biased region" description="Basic and acidic residues" evidence="7">
    <location>
        <begin position="293"/>
        <end position="309"/>
    </location>
</feature>
<dbReference type="Pfam" id="PF17917">
    <property type="entry name" value="RT_RNaseH"/>
    <property type="match status" value="1"/>
</dbReference>
<dbReference type="InterPro" id="IPR043128">
    <property type="entry name" value="Rev_trsase/Diguanyl_cyclase"/>
</dbReference>
<reference evidence="9" key="1">
    <citation type="submission" date="2023-04" db="EMBL/GenBank/DDBJ databases">
        <title>Phytophthora fragariaefolia NBRC 109709.</title>
        <authorList>
            <person name="Ichikawa N."/>
            <person name="Sato H."/>
            <person name="Tonouchi N."/>
        </authorList>
    </citation>
    <scope>NUCLEOTIDE SEQUENCE</scope>
    <source>
        <strain evidence="9">NBRC 109709</strain>
    </source>
</reference>
<dbReference type="PANTHER" id="PTHR37984:SF5">
    <property type="entry name" value="PROTEIN NYNRIN-LIKE"/>
    <property type="match status" value="1"/>
</dbReference>
<dbReference type="CDD" id="cd09274">
    <property type="entry name" value="RNase_HI_RT_Ty3"/>
    <property type="match status" value="1"/>
</dbReference>
<dbReference type="InterPro" id="IPR041373">
    <property type="entry name" value="RT_RNaseH"/>
</dbReference>
<keyword evidence="5" id="KW-0378">Hydrolase</keyword>
<evidence type="ECO:0000256" key="1">
    <source>
        <dbReference type="ARBA" id="ARBA00022679"/>
    </source>
</evidence>
<evidence type="ECO:0000256" key="7">
    <source>
        <dbReference type="SAM" id="MobiDB-lite"/>
    </source>
</evidence>
<dbReference type="OrthoDB" id="129142at2759"/>
<sequence>MDCGLRGLTWICCLVYLADVVIFTKGTVARLVVALAVVLESLAEAGLSLKATKCSFATTRMEYLGHDLTPEGIQPTDRLVKAIVDFRQPQDAAEVRRFVALAGYYRRFVPDFGAKMSPLTRLLRKGSEWQWGTEQEEAFTWAKAWLSQKLVLIYPDYKLPFKLTTDALKTGLGAVLSQDQGRGDQPVAYALKVNSAAVAKYGISELECLVVVWAVRLFRPPLYGRKFAIVTDHVALKWLMTVKEPVGRLHRWALTLQEYDFTFEYRPGKENQVADALSRGPPLAGADEEADDVAAREEPAISTEDDHSSSSDKVLVLTARDGSTEVLTPLDLTAAVVRRCMAVRREDAGCAVNAAEQQLDAPKTILEAEIERAAMNVVQAVAVHRVEAAELGVVQFTDEDIRREQTNSLMVQTLLKNGACREHRVYTGDDGLVCVDLGDDETRTILPVTYWALAFKEAHDSI</sequence>
<dbReference type="InterPro" id="IPR043502">
    <property type="entry name" value="DNA/RNA_pol_sf"/>
</dbReference>
<dbReference type="EMBL" id="BSXT01000055">
    <property type="protein sequence ID" value="GMF16139.1"/>
    <property type="molecule type" value="Genomic_DNA"/>
</dbReference>
<accession>A0A9W6TM05</accession>
<evidence type="ECO:0000313" key="9">
    <source>
        <dbReference type="EMBL" id="GMF16139.1"/>
    </source>
</evidence>
<evidence type="ECO:0000259" key="8">
    <source>
        <dbReference type="Pfam" id="PF17917"/>
    </source>
</evidence>
<dbReference type="GO" id="GO:0016787">
    <property type="term" value="F:hydrolase activity"/>
    <property type="evidence" value="ECO:0007669"/>
    <property type="project" value="UniProtKB-KW"/>
</dbReference>
<gene>
    <name evidence="9" type="ORF">Pfra01_000069400</name>
</gene>
<dbReference type="AlphaFoldDB" id="A0A9W6TM05"/>
<keyword evidence="6" id="KW-0695">RNA-directed DNA polymerase</keyword>
<dbReference type="FunFam" id="3.30.70.270:FF:000020">
    <property type="entry name" value="Transposon Tf2-6 polyprotein-like Protein"/>
    <property type="match status" value="1"/>
</dbReference>
<feature type="region of interest" description="Disordered" evidence="7">
    <location>
        <begin position="276"/>
        <end position="309"/>
    </location>
</feature>
<evidence type="ECO:0000256" key="6">
    <source>
        <dbReference type="ARBA" id="ARBA00022918"/>
    </source>
</evidence>
<dbReference type="Gene3D" id="3.30.70.270">
    <property type="match status" value="2"/>
</dbReference>
<dbReference type="Proteomes" id="UP001165121">
    <property type="component" value="Unassembled WGS sequence"/>
</dbReference>
<feature type="domain" description="Reverse transcriptase RNase H-like" evidence="8">
    <location>
        <begin position="156"/>
        <end position="259"/>
    </location>
</feature>
<evidence type="ECO:0000256" key="3">
    <source>
        <dbReference type="ARBA" id="ARBA00022722"/>
    </source>
</evidence>
<dbReference type="InterPro" id="IPR050951">
    <property type="entry name" value="Retrovirus_Pol_polyprotein"/>
</dbReference>
<organism evidence="9 10">
    <name type="scientific">Phytophthora fragariaefolia</name>
    <dbReference type="NCBI Taxonomy" id="1490495"/>
    <lineage>
        <taxon>Eukaryota</taxon>
        <taxon>Sar</taxon>
        <taxon>Stramenopiles</taxon>
        <taxon>Oomycota</taxon>
        <taxon>Peronosporomycetes</taxon>
        <taxon>Peronosporales</taxon>
        <taxon>Peronosporaceae</taxon>
        <taxon>Phytophthora</taxon>
    </lineage>
</organism>
<evidence type="ECO:0000256" key="5">
    <source>
        <dbReference type="ARBA" id="ARBA00022801"/>
    </source>
</evidence>
<proteinExistence type="predicted"/>